<accession>L0NDJ0</accession>
<keyword evidence="2" id="KW-1185">Reference proteome</keyword>
<name>L0NDJ0_9HYPH</name>
<evidence type="ECO:0000313" key="2">
    <source>
        <dbReference type="Proteomes" id="UP000010792"/>
    </source>
</evidence>
<dbReference type="STRING" id="1125847.NT26_1434"/>
<dbReference type="EMBL" id="FO082820">
    <property type="protein sequence ID" value="CCF19158.1"/>
    <property type="molecule type" value="Genomic_DNA"/>
</dbReference>
<dbReference type="RefSeq" id="WP_052638049.1">
    <property type="nucleotide sequence ID" value="NZ_FO082820.1"/>
</dbReference>
<organism evidence="1 2">
    <name type="scientific">Pseudorhizobium banfieldiae</name>
    <dbReference type="NCBI Taxonomy" id="1125847"/>
    <lineage>
        <taxon>Bacteria</taxon>
        <taxon>Pseudomonadati</taxon>
        <taxon>Pseudomonadota</taxon>
        <taxon>Alphaproteobacteria</taxon>
        <taxon>Hyphomicrobiales</taxon>
        <taxon>Rhizobiaceae</taxon>
        <taxon>Rhizobium/Agrobacterium group</taxon>
        <taxon>Pseudorhizobium</taxon>
    </lineage>
</organism>
<protein>
    <submittedName>
        <fullName evidence="1">Uncharacterized protein</fullName>
    </submittedName>
</protein>
<proteinExistence type="predicted"/>
<sequence length="77" mass="8592">MTTKYRAKIDTMIDGKPVREGAEVNGLSEDKAKGYLKAGLIEEDKPAAKDKDTEKTDKVFEDAAKRIDTTSDKRTEK</sequence>
<dbReference type="AlphaFoldDB" id="L0NDJ0"/>
<dbReference type="KEGG" id="rht:NT26_1434"/>
<reference evidence="1 2" key="1">
    <citation type="journal article" date="2013" name="Genome Biol. Evol.">
        <title>Life in an arsenic-containing gold mine: genome and physiology of the autotrophic arsenite-oxidizing bacterium rhizobium sp. NT-26.</title>
        <authorList>
            <person name="Andres J."/>
            <person name="Arsene-Ploetze F."/>
            <person name="Barbe V."/>
            <person name="Brochier-Armanet C."/>
            <person name="Cleiss-Arnold J."/>
            <person name="Coppee J.Y."/>
            <person name="Dillies M.A."/>
            <person name="Geist"/>
            <person name="L"/>
            <person name="Joublin A."/>
            <person name="Koechler S."/>
            <person name="Lassalle F."/>
            <person name="Marchal M."/>
            <person name="Medigue C."/>
            <person name="Muller D."/>
            <person name="Nesme X."/>
            <person name="Plewniak F."/>
            <person name="Proux C."/>
            <person name="Ramirez-Bahena M.H."/>
            <person name="Schenowitz C."/>
            <person name="Sismeiro O."/>
            <person name="Vallenet D."/>
            <person name="Santini J.M."/>
            <person name="Bertin P.N."/>
        </authorList>
    </citation>
    <scope>NUCLEOTIDE SEQUENCE [LARGE SCALE GENOMIC DNA]</scope>
    <source>
        <strain evidence="1 2">NT-26</strain>
    </source>
</reference>
<dbReference type="Proteomes" id="UP000010792">
    <property type="component" value="Chromosome"/>
</dbReference>
<evidence type="ECO:0000313" key="1">
    <source>
        <dbReference type="EMBL" id="CCF19158.1"/>
    </source>
</evidence>
<gene>
    <name evidence="1" type="ORF">NT26_1434</name>
</gene>